<dbReference type="Pfam" id="PF00271">
    <property type="entry name" value="Helicase_C"/>
    <property type="match status" value="1"/>
</dbReference>
<evidence type="ECO:0000256" key="2">
    <source>
        <dbReference type="ARBA" id="ARBA00022723"/>
    </source>
</evidence>
<keyword evidence="3" id="KW-0547">Nucleotide-binding</keyword>
<keyword evidence="2" id="KW-0479">Metal-binding</keyword>
<evidence type="ECO:0000256" key="1">
    <source>
        <dbReference type="ARBA" id="ARBA00008438"/>
    </source>
</evidence>
<dbReference type="Pfam" id="PF00176">
    <property type="entry name" value="SNF2-rel_dom"/>
    <property type="match status" value="2"/>
</dbReference>
<reference evidence="11 12" key="1">
    <citation type="journal article" date="2020" name="Nat. Food">
        <title>A phased Vanilla planifolia genome enables genetic improvement of flavour and production.</title>
        <authorList>
            <person name="Hasing T."/>
            <person name="Tang H."/>
            <person name="Brym M."/>
            <person name="Khazi F."/>
            <person name="Huang T."/>
            <person name="Chambers A.H."/>
        </authorList>
    </citation>
    <scope>NUCLEOTIDE SEQUENCE [LARGE SCALE GENOMIC DNA]</scope>
    <source>
        <tissue evidence="11">Leaf</tissue>
    </source>
</reference>
<protein>
    <recommendedName>
        <fullName evidence="10">RING-type domain-containing protein</fullName>
    </recommendedName>
</protein>
<keyword evidence="5" id="KW-0378">Hydrolase</keyword>
<dbReference type="CDD" id="cd18008">
    <property type="entry name" value="DEXDc_SHPRH-like"/>
    <property type="match status" value="1"/>
</dbReference>
<dbReference type="GO" id="GO:0006281">
    <property type="term" value="P:DNA repair"/>
    <property type="evidence" value="ECO:0007669"/>
    <property type="project" value="TreeGrafter"/>
</dbReference>
<evidence type="ECO:0000256" key="7">
    <source>
        <dbReference type="ARBA" id="ARBA00022833"/>
    </source>
</evidence>
<dbReference type="CDD" id="cd18793">
    <property type="entry name" value="SF2_C_SNF"/>
    <property type="match status" value="1"/>
</dbReference>
<keyword evidence="8" id="KW-0067">ATP-binding</keyword>
<name>A0A835R7J9_VANPL</name>
<dbReference type="PANTHER" id="PTHR45626:SF16">
    <property type="entry name" value="ATP-DEPENDENT HELICASE ULS1"/>
    <property type="match status" value="1"/>
</dbReference>
<keyword evidence="7" id="KW-0862">Zinc</keyword>
<dbReference type="InterPro" id="IPR017907">
    <property type="entry name" value="Znf_RING_CS"/>
</dbReference>
<dbReference type="PROSITE" id="PS00518">
    <property type="entry name" value="ZF_RING_1"/>
    <property type="match status" value="1"/>
</dbReference>
<dbReference type="InterPro" id="IPR013083">
    <property type="entry name" value="Znf_RING/FYVE/PHD"/>
</dbReference>
<evidence type="ECO:0000259" key="10">
    <source>
        <dbReference type="PROSITE" id="PS50089"/>
    </source>
</evidence>
<comment type="similarity">
    <text evidence="1">Belongs to the SNF2/RAD54 helicase family. RAD16 subfamily.</text>
</comment>
<dbReference type="InterPro" id="IPR050628">
    <property type="entry name" value="SNF2_RAD54_helicase_TF"/>
</dbReference>
<evidence type="ECO:0000313" key="12">
    <source>
        <dbReference type="Proteomes" id="UP000636800"/>
    </source>
</evidence>
<dbReference type="GO" id="GO:0016787">
    <property type="term" value="F:hydrolase activity"/>
    <property type="evidence" value="ECO:0007669"/>
    <property type="project" value="UniProtKB-KW"/>
</dbReference>
<dbReference type="Gene3D" id="3.40.50.10810">
    <property type="entry name" value="Tandem AAA-ATPase domain"/>
    <property type="match status" value="2"/>
</dbReference>
<evidence type="ECO:0000256" key="4">
    <source>
        <dbReference type="ARBA" id="ARBA00022771"/>
    </source>
</evidence>
<evidence type="ECO:0000256" key="5">
    <source>
        <dbReference type="ARBA" id="ARBA00022801"/>
    </source>
</evidence>
<gene>
    <name evidence="11" type="ORF">HPP92_012345</name>
</gene>
<dbReference type="PANTHER" id="PTHR45626">
    <property type="entry name" value="TRANSCRIPTION TERMINATION FACTOR 2-RELATED"/>
    <property type="match status" value="1"/>
</dbReference>
<keyword evidence="12" id="KW-1185">Reference proteome</keyword>
<feature type="domain" description="RING-type" evidence="10">
    <location>
        <begin position="963"/>
        <end position="1002"/>
    </location>
</feature>
<dbReference type="InterPro" id="IPR027417">
    <property type="entry name" value="P-loop_NTPase"/>
</dbReference>
<evidence type="ECO:0000256" key="3">
    <source>
        <dbReference type="ARBA" id="ARBA00022741"/>
    </source>
</evidence>
<accession>A0A835R7J9</accession>
<dbReference type="EMBL" id="JADCNL010000005">
    <property type="protein sequence ID" value="KAG0481487.1"/>
    <property type="molecule type" value="Genomic_DNA"/>
</dbReference>
<sequence>MENLDEGFDGMPMEGDYPDNLSISLESFYKILNEEPATPVQNFLVNQGGCNIEWLDYESRNSEVFRPETDNDYADLWVSNLSRSNCLDESERKTAPPFFEPSFEHKRSSNNFSSLCGEILHEGYPHSTQLFSSNRIFSLPSVSCPSYLKASADFDSSAMHSYARSFGSVVTDGVKFHELQNNNNKCNDSVNAEEFGFLYKPSTNFARDIGVDGVENDIEHQDLETTLLKSGSKSNAYSDNISFPCSTHIMLAEKSGCYNAGFCDVNQSVMPDTKLQNGNISTSSESGGADLVAPLLHKISSEKNDSAWNIDSHDANHSSLTIQGDSFIDPEFTLRTCLPDQFNCLPQYEKLKLQGLSEEGACTIKEPSPCSSLPNGSVADFDSSISCGFCAQHCKCEVVMSESSTDSSPLPCSRNQTSNNFVHSSTNTSGQDFFNPKTILHSNEQNTLLMENKQTHLPTSHQLLQKASKIAKVAVQSDASQRRRMIDDDMDLIILDDISDPVLLAPSIVRAKTSPLTNHYNLSDCNADPGTLRFTADDERLTYRLALQDLSQQKSEANPPDGVLSVPLLRHQRIALSWMVQKETAGLNCCGGILADDQGLGKTISTIALILTERAPSSSSCAIVRQKCEFEPLNLDDEGDDGGTGALEVNGKRLCQDSSNVTNVASVNMGSSCGTVKGRPAGGTLVVCPTSVLRQWAEELQNKITSKADLSFLVYHGSSRTKDANELTKFDVVLTTYAIVSMEVPKQFLLIRMTWSKLNKMVAVLMDVQSARRGKNFLVLPVWVIIRKTHQVAPDLLQKLDGLGFLRYDPYAAYKSFCSKIKLPISRNPINGYKKLQAVLKTIMLRRTKGSLIDGKPIITLPPKIVNLKRVDFSKEELDFYLALEAESREQFKVYADAGTVKQNYVNILLMLLRLRQACDHPLLVKGYNSSSVRNSSLESAKKLPKDKKAELLSCIEAGLEICALCNDLPEDAVVSICGHVFCNQCICEYLLADDNICPSAKCRDKLSVTSVFSRDTLKRSLSEQDTSLWSVNFSADVGHSFKISQESQCSGSSKIRAVLEILLSLPVSTTQFESAEHNHKPLVNAAEASLGFFHTATDQRQNLPSLNFKQTEKAIVFSQWTRMLDLLEVSLKNSCLHYRRLDGTMSVAAREKAIKDFNMLPEVHNHHSPFA</sequence>
<proteinExistence type="inferred from homology"/>
<dbReference type="Gene3D" id="3.30.40.10">
    <property type="entry name" value="Zinc/RING finger domain, C3HC4 (zinc finger)"/>
    <property type="match status" value="1"/>
</dbReference>
<dbReference type="InterPro" id="IPR014001">
    <property type="entry name" value="Helicase_ATP-bd"/>
</dbReference>
<dbReference type="GO" id="GO:0004386">
    <property type="term" value="F:helicase activity"/>
    <property type="evidence" value="ECO:0007669"/>
    <property type="project" value="UniProtKB-KW"/>
</dbReference>
<dbReference type="InterPro" id="IPR001650">
    <property type="entry name" value="Helicase_C-like"/>
</dbReference>
<dbReference type="InterPro" id="IPR038718">
    <property type="entry name" value="SNF2-like_sf"/>
</dbReference>
<evidence type="ECO:0000256" key="8">
    <source>
        <dbReference type="ARBA" id="ARBA00022840"/>
    </source>
</evidence>
<dbReference type="SMART" id="SM00487">
    <property type="entry name" value="DEXDc"/>
    <property type="match status" value="1"/>
</dbReference>
<keyword evidence="4 9" id="KW-0863">Zinc-finger</keyword>
<dbReference type="InterPro" id="IPR049730">
    <property type="entry name" value="SNF2/RAD54-like_C"/>
</dbReference>
<dbReference type="GO" id="GO:0008094">
    <property type="term" value="F:ATP-dependent activity, acting on DNA"/>
    <property type="evidence" value="ECO:0007669"/>
    <property type="project" value="TreeGrafter"/>
</dbReference>
<dbReference type="SUPFAM" id="SSF52540">
    <property type="entry name" value="P-loop containing nucleoside triphosphate hydrolases"/>
    <property type="match status" value="2"/>
</dbReference>
<dbReference type="OrthoDB" id="1698572at2759"/>
<evidence type="ECO:0000313" key="11">
    <source>
        <dbReference type="EMBL" id="KAG0481487.1"/>
    </source>
</evidence>
<dbReference type="SUPFAM" id="SSF57850">
    <property type="entry name" value="RING/U-box"/>
    <property type="match status" value="1"/>
</dbReference>
<dbReference type="Gene3D" id="3.40.50.300">
    <property type="entry name" value="P-loop containing nucleotide triphosphate hydrolases"/>
    <property type="match status" value="1"/>
</dbReference>
<dbReference type="GO" id="GO:0008270">
    <property type="term" value="F:zinc ion binding"/>
    <property type="evidence" value="ECO:0007669"/>
    <property type="project" value="UniProtKB-KW"/>
</dbReference>
<dbReference type="InterPro" id="IPR001841">
    <property type="entry name" value="Znf_RING"/>
</dbReference>
<organism evidence="11 12">
    <name type="scientific">Vanilla planifolia</name>
    <name type="common">Vanilla</name>
    <dbReference type="NCBI Taxonomy" id="51239"/>
    <lineage>
        <taxon>Eukaryota</taxon>
        <taxon>Viridiplantae</taxon>
        <taxon>Streptophyta</taxon>
        <taxon>Embryophyta</taxon>
        <taxon>Tracheophyta</taxon>
        <taxon>Spermatophyta</taxon>
        <taxon>Magnoliopsida</taxon>
        <taxon>Liliopsida</taxon>
        <taxon>Asparagales</taxon>
        <taxon>Orchidaceae</taxon>
        <taxon>Vanilloideae</taxon>
        <taxon>Vanilleae</taxon>
        <taxon>Vanilla</taxon>
    </lineage>
</organism>
<dbReference type="PROSITE" id="PS50089">
    <property type="entry name" value="ZF_RING_2"/>
    <property type="match status" value="1"/>
</dbReference>
<keyword evidence="6" id="KW-0347">Helicase</keyword>
<comment type="caution">
    <text evidence="11">The sequence shown here is derived from an EMBL/GenBank/DDBJ whole genome shotgun (WGS) entry which is preliminary data.</text>
</comment>
<evidence type="ECO:0000256" key="9">
    <source>
        <dbReference type="PROSITE-ProRule" id="PRU00175"/>
    </source>
</evidence>
<dbReference type="InterPro" id="IPR000330">
    <property type="entry name" value="SNF2_N"/>
</dbReference>
<evidence type="ECO:0000256" key="6">
    <source>
        <dbReference type="ARBA" id="ARBA00022806"/>
    </source>
</evidence>
<dbReference type="AlphaFoldDB" id="A0A835R7J9"/>
<dbReference type="GO" id="GO:0005634">
    <property type="term" value="C:nucleus"/>
    <property type="evidence" value="ECO:0007669"/>
    <property type="project" value="TreeGrafter"/>
</dbReference>
<dbReference type="GO" id="GO:0005524">
    <property type="term" value="F:ATP binding"/>
    <property type="evidence" value="ECO:0007669"/>
    <property type="project" value="UniProtKB-KW"/>
</dbReference>
<dbReference type="Proteomes" id="UP000636800">
    <property type="component" value="Chromosome 5"/>
</dbReference>